<dbReference type="SUPFAM" id="SSF49879">
    <property type="entry name" value="SMAD/FHA domain"/>
    <property type="match status" value="1"/>
</dbReference>
<feature type="domain" description="FHA" evidence="1">
    <location>
        <begin position="29"/>
        <end position="78"/>
    </location>
</feature>
<evidence type="ECO:0000313" key="3">
    <source>
        <dbReference type="Proteomes" id="UP000503640"/>
    </source>
</evidence>
<dbReference type="Proteomes" id="UP000503640">
    <property type="component" value="Unassembled WGS sequence"/>
</dbReference>
<dbReference type="AlphaFoldDB" id="A0A7I9VI15"/>
<dbReference type="InterPro" id="IPR025497">
    <property type="entry name" value="PatA-like_N"/>
</dbReference>
<dbReference type="EMBL" id="BJTG01000002">
    <property type="protein sequence ID" value="GEJ55889.1"/>
    <property type="molecule type" value="Genomic_DNA"/>
</dbReference>
<dbReference type="CDD" id="cd00060">
    <property type="entry name" value="FHA"/>
    <property type="match status" value="1"/>
</dbReference>
<protein>
    <recommendedName>
        <fullName evidence="1">FHA domain-containing protein</fullName>
    </recommendedName>
</protein>
<evidence type="ECO:0000259" key="1">
    <source>
        <dbReference type="PROSITE" id="PS50006"/>
    </source>
</evidence>
<keyword evidence="3" id="KW-1185">Reference proteome</keyword>
<dbReference type="InterPro" id="IPR000253">
    <property type="entry name" value="FHA_dom"/>
</dbReference>
<gene>
    <name evidence="2" type="ORF">AMYX_06300</name>
</gene>
<organism evidence="2 3">
    <name type="scientific">Anaeromyxobacter diazotrophicus</name>
    <dbReference type="NCBI Taxonomy" id="2590199"/>
    <lineage>
        <taxon>Bacteria</taxon>
        <taxon>Pseudomonadati</taxon>
        <taxon>Myxococcota</taxon>
        <taxon>Myxococcia</taxon>
        <taxon>Myxococcales</taxon>
        <taxon>Cystobacterineae</taxon>
        <taxon>Anaeromyxobacteraceae</taxon>
        <taxon>Anaeromyxobacter</taxon>
    </lineage>
</organism>
<dbReference type="Gene3D" id="2.60.200.20">
    <property type="match status" value="1"/>
</dbReference>
<reference evidence="3" key="1">
    <citation type="journal article" date="2020" name="Appl. Environ. Microbiol.">
        <title>Diazotrophic Anaeromyxobacter Isolates from Soils.</title>
        <authorList>
            <person name="Masuda Y."/>
            <person name="Yamanaka H."/>
            <person name="Xu Z.X."/>
            <person name="Shiratori Y."/>
            <person name="Aono T."/>
            <person name="Amachi S."/>
            <person name="Senoo K."/>
            <person name="Itoh H."/>
        </authorList>
    </citation>
    <scope>NUCLEOTIDE SEQUENCE [LARGE SCALE GENOMIC DNA]</scope>
    <source>
        <strain evidence="3">R267</strain>
    </source>
</reference>
<dbReference type="Pfam" id="PF00498">
    <property type="entry name" value="FHA"/>
    <property type="match status" value="1"/>
</dbReference>
<sequence length="304" mass="32676">MPARRPLALRFLSGRFQGGVVPIDPSRPMLLGRQQGSDLLLPEELVSRRHARLAYEGDELVLEDLGSTNGTYLNGVRVTRARVAEGDRVLLGQSILKVVAREPAPAQTAEEVRAGLERASVTAEPRRAAAMQGRIEEVPLPDLLQLFGTSRKTGLLVVQGDGHAAEVRLDKGRVVGCVIDGREELAAEKSFYRLLGWSHGHFELKPAAPGGAGLRPIAASMEGLLMEGMRQTDELRRLRQALPLRFAVVAGGSEGLDATDRALLALAAQHGALEGVLDAAQLPDLAAAERLERLVQRGLLVAVQ</sequence>
<evidence type="ECO:0000313" key="2">
    <source>
        <dbReference type="EMBL" id="GEJ55889.1"/>
    </source>
</evidence>
<dbReference type="PANTHER" id="PTHR36304:SF4">
    <property type="entry name" value="DUF4388 DOMAIN-CONTAINING PROTEIN"/>
    <property type="match status" value="1"/>
</dbReference>
<proteinExistence type="predicted"/>
<comment type="caution">
    <text evidence="2">The sequence shown here is derived from an EMBL/GenBank/DDBJ whole genome shotgun (WGS) entry which is preliminary data.</text>
</comment>
<accession>A0A7I9VI15</accession>
<dbReference type="InterPro" id="IPR008984">
    <property type="entry name" value="SMAD_FHA_dom_sf"/>
</dbReference>
<dbReference type="SMART" id="SM00240">
    <property type="entry name" value="FHA"/>
    <property type="match status" value="1"/>
</dbReference>
<dbReference type="RefSeq" id="WP_176062899.1">
    <property type="nucleotide sequence ID" value="NZ_BJTG01000002.1"/>
</dbReference>
<dbReference type="PANTHER" id="PTHR36304">
    <property type="entry name" value="DOMAIN GTPASE-ACTIVATING PROTEIN, PUTATIVE-RELATED-RELATED"/>
    <property type="match status" value="1"/>
</dbReference>
<dbReference type="PROSITE" id="PS50006">
    <property type="entry name" value="FHA_DOMAIN"/>
    <property type="match status" value="1"/>
</dbReference>
<name>A0A7I9VI15_9BACT</name>
<dbReference type="Pfam" id="PF14332">
    <property type="entry name" value="DUF4388"/>
    <property type="match status" value="1"/>
</dbReference>